<organism evidence="1 2">
    <name type="scientific">Aureibacter tunicatorum</name>
    <dbReference type="NCBI Taxonomy" id="866807"/>
    <lineage>
        <taxon>Bacteria</taxon>
        <taxon>Pseudomonadati</taxon>
        <taxon>Bacteroidota</taxon>
        <taxon>Cytophagia</taxon>
        <taxon>Cytophagales</taxon>
        <taxon>Persicobacteraceae</taxon>
        <taxon>Aureibacter</taxon>
    </lineage>
</organism>
<proteinExistence type="predicted"/>
<sequence>MISVGDYIKLCSNKFRELFSKNDEWTEEMFLEQFNHVTLWFESLNCRGEYAKSIFDSSVSKVIDIEHDENGAPIFVKTTLFWIDFQYAFKTKK</sequence>
<gene>
    <name evidence="1" type="ORF">HNQ88_000618</name>
</gene>
<dbReference type="Proteomes" id="UP001185092">
    <property type="component" value="Unassembled WGS sequence"/>
</dbReference>
<dbReference type="RefSeq" id="WP_309937110.1">
    <property type="nucleotide sequence ID" value="NZ_AP025305.1"/>
</dbReference>
<evidence type="ECO:0000313" key="2">
    <source>
        <dbReference type="Proteomes" id="UP001185092"/>
    </source>
</evidence>
<name>A0AAE4BRV5_9BACT</name>
<reference evidence="1" key="1">
    <citation type="submission" date="2023-07" db="EMBL/GenBank/DDBJ databases">
        <title>Genomic Encyclopedia of Type Strains, Phase IV (KMG-IV): sequencing the most valuable type-strain genomes for metagenomic binning, comparative biology and taxonomic classification.</title>
        <authorList>
            <person name="Goeker M."/>
        </authorList>
    </citation>
    <scope>NUCLEOTIDE SEQUENCE</scope>
    <source>
        <strain evidence="1">DSM 26174</strain>
    </source>
</reference>
<dbReference type="AlphaFoldDB" id="A0AAE4BRV5"/>
<keyword evidence="2" id="KW-1185">Reference proteome</keyword>
<protein>
    <submittedName>
        <fullName evidence="1">Uncharacterized protein</fullName>
    </submittedName>
</protein>
<accession>A0AAE4BRV5</accession>
<dbReference type="EMBL" id="JAVDQD010000001">
    <property type="protein sequence ID" value="MDR6237642.1"/>
    <property type="molecule type" value="Genomic_DNA"/>
</dbReference>
<evidence type="ECO:0000313" key="1">
    <source>
        <dbReference type="EMBL" id="MDR6237642.1"/>
    </source>
</evidence>
<comment type="caution">
    <text evidence="1">The sequence shown here is derived from an EMBL/GenBank/DDBJ whole genome shotgun (WGS) entry which is preliminary data.</text>
</comment>